<accession>A0A8S2AWT0</accession>
<protein>
    <recommendedName>
        <fullName evidence="1">Retrotransposon gag domain-containing protein</fullName>
    </recommendedName>
</protein>
<proteinExistence type="predicted"/>
<sequence>MTTQAMFQTKFTNLEFPKFSTGDPTTWLSKANQFFAYQDIPEDHHRVQLASYHLEDEAYQWWLAMTKTIKEDNTVITWNVFEGEMLVRFGSTEDFDEALCKIKQTGSLEDYLLEFERLLSKVNGWTQKALVGTFMGGLHTSISDSIRMFRPQSVKDVIMLARMRDEQLQKAKKSSANN</sequence>
<dbReference type="EMBL" id="LR999456">
    <property type="protein sequence ID" value="CAE6129046.1"/>
    <property type="molecule type" value="Genomic_DNA"/>
</dbReference>
<evidence type="ECO:0000313" key="3">
    <source>
        <dbReference type="Proteomes" id="UP000682877"/>
    </source>
</evidence>
<dbReference type="Proteomes" id="UP000682877">
    <property type="component" value="Chromosome 6"/>
</dbReference>
<reference evidence="2" key="1">
    <citation type="submission" date="2021-01" db="EMBL/GenBank/DDBJ databases">
        <authorList>
            <person name="Bezrukov I."/>
        </authorList>
    </citation>
    <scope>NUCLEOTIDE SEQUENCE</scope>
</reference>
<organism evidence="2 3">
    <name type="scientific">Arabidopsis arenosa</name>
    <name type="common">Sand rock-cress</name>
    <name type="synonym">Cardaminopsis arenosa</name>
    <dbReference type="NCBI Taxonomy" id="38785"/>
    <lineage>
        <taxon>Eukaryota</taxon>
        <taxon>Viridiplantae</taxon>
        <taxon>Streptophyta</taxon>
        <taxon>Embryophyta</taxon>
        <taxon>Tracheophyta</taxon>
        <taxon>Spermatophyta</taxon>
        <taxon>Magnoliopsida</taxon>
        <taxon>eudicotyledons</taxon>
        <taxon>Gunneridae</taxon>
        <taxon>Pentapetalae</taxon>
        <taxon>rosids</taxon>
        <taxon>malvids</taxon>
        <taxon>Brassicales</taxon>
        <taxon>Brassicaceae</taxon>
        <taxon>Camelineae</taxon>
        <taxon>Arabidopsis</taxon>
    </lineage>
</organism>
<name>A0A8S2AWT0_ARAAE</name>
<evidence type="ECO:0000313" key="2">
    <source>
        <dbReference type="EMBL" id="CAE6129046.1"/>
    </source>
</evidence>
<dbReference type="AlphaFoldDB" id="A0A8S2AWT0"/>
<feature type="domain" description="Retrotransposon gag" evidence="1">
    <location>
        <begin position="48"/>
        <end position="139"/>
    </location>
</feature>
<gene>
    <name evidence="2" type="ORF">AARE701A_LOCUS16515</name>
</gene>
<dbReference type="Pfam" id="PF03732">
    <property type="entry name" value="Retrotrans_gag"/>
    <property type="match status" value="1"/>
</dbReference>
<keyword evidence="3" id="KW-1185">Reference proteome</keyword>
<evidence type="ECO:0000259" key="1">
    <source>
        <dbReference type="Pfam" id="PF03732"/>
    </source>
</evidence>
<dbReference type="InterPro" id="IPR005162">
    <property type="entry name" value="Retrotrans_gag_dom"/>
</dbReference>